<feature type="region of interest" description="Disordered" evidence="1">
    <location>
        <begin position="438"/>
        <end position="519"/>
    </location>
</feature>
<dbReference type="OrthoDB" id="21443at2759"/>
<name>A0A507FK71_9FUNG</name>
<feature type="compositionally biased region" description="Low complexity" evidence="1">
    <location>
        <begin position="166"/>
        <end position="179"/>
    </location>
</feature>
<feature type="region of interest" description="Disordered" evidence="1">
    <location>
        <begin position="1"/>
        <end position="20"/>
    </location>
</feature>
<evidence type="ECO:0000313" key="3">
    <source>
        <dbReference type="EMBL" id="TPX75457.1"/>
    </source>
</evidence>
<dbReference type="GO" id="GO:0000725">
    <property type="term" value="P:recombinational repair"/>
    <property type="evidence" value="ECO:0007669"/>
    <property type="project" value="InterPro"/>
</dbReference>
<keyword evidence="4" id="KW-1185">Reference proteome</keyword>
<gene>
    <name evidence="3" type="ORF">CcCBS67573_g03277</name>
</gene>
<feature type="compositionally biased region" description="Polar residues" evidence="1">
    <location>
        <begin position="498"/>
        <end position="510"/>
    </location>
</feature>
<organism evidence="3 4">
    <name type="scientific">Chytriomyces confervae</name>
    <dbReference type="NCBI Taxonomy" id="246404"/>
    <lineage>
        <taxon>Eukaryota</taxon>
        <taxon>Fungi</taxon>
        <taxon>Fungi incertae sedis</taxon>
        <taxon>Chytridiomycota</taxon>
        <taxon>Chytridiomycota incertae sedis</taxon>
        <taxon>Chytridiomycetes</taxon>
        <taxon>Chytridiales</taxon>
        <taxon>Chytriomycetaceae</taxon>
        <taxon>Chytriomyces</taxon>
    </lineage>
</organism>
<feature type="compositionally biased region" description="Basic and acidic residues" evidence="1">
    <location>
        <begin position="1"/>
        <end position="13"/>
    </location>
</feature>
<protein>
    <recommendedName>
        <fullName evidence="2">Homologous recombination OB-fold protein OB-fold domain-containing protein</fullName>
    </recommendedName>
</protein>
<accession>A0A507FK71</accession>
<evidence type="ECO:0000313" key="4">
    <source>
        <dbReference type="Proteomes" id="UP000320333"/>
    </source>
</evidence>
<dbReference type="AlphaFoldDB" id="A0A507FK71"/>
<feature type="domain" description="Homologous recombination OB-fold protein OB-fold" evidence="2">
    <location>
        <begin position="575"/>
        <end position="668"/>
    </location>
</feature>
<feature type="compositionally biased region" description="Basic and acidic residues" evidence="1">
    <location>
        <begin position="307"/>
        <end position="323"/>
    </location>
</feature>
<dbReference type="InterPro" id="IPR058570">
    <property type="entry name" value="HROB_OB"/>
</dbReference>
<feature type="region of interest" description="Disordered" evidence="1">
    <location>
        <begin position="109"/>
        <end position="333"/>
    </location>
</feature>
<sequence>MEDDKARTKDRQRVPKGLRKTVKAALPAGENAGAAALDQALPIANNAHLDHRPQVSSNHPPVHAHKALHSDDFEFDDSPVDFDALDSAVSASNSIPKAARAFPPATTTLTNNSNGFQPPKQNRLFGGNLLSGSIASNASSSASVTMPSNIQSKNQHQPHAANYIASQSQSQSHTHQLSQWKSIPPDQKRLGQNQFFDETSALRVQPQNRSSSSISNDDVYKANSLHGHHGSMTQSGHQNLQNHSSPKIPTTRNATPATQLQSNHFQNQQPQNRIPNTGTAHYSTASSQKAGVAGSNFQKPPHNNHPVQERTMDTSSAHNDKYKRPPLQPPRPSLLRFQAPKFVEQVKPEPHLLQVPTPQPSAQPNTHQMRHYHQSPEKTPAESPSKVTLSQPLFSDSDEDEELFAAAAAEAEMMIASQAVPIESAALSKLNAHRSSLNHQLQLSESPRAKPSITIAGLNSPRSHQKRMSKRLPGPAGELPDQLSPSSLRNDSRRDSPFHSNVASGGQNLSGAGGESPAVKKRRLVGGAHLGSLRTKNNSEFTKAAWTTMLEFVANYDSYPTTGSLTPEFLHQHKNKIAELVVLIHDLKPTDNDASALFIDPCGSVRGTIHANAFDMFDADALGVDGCLNVGSVVHLKNVSVFCLGGDNSDGGVYLNVTGRNVYAVFTNNGTMLGPVGGAAI</sequence>
<reference evidence="3 4" key="1">
    <citation type="journal article" date="2019" name="Sci. Rep.">
        <title>Comparative genomics of chytrid fungi reveal insights into the obligate biotrophic and pathogenic lifestyle of Synchytrium endobioticum.</title>
        <authorList>
            <person name="van de Vossenberg B.T.L.H."/>
            <person name="Warris S."/>
            <person name="Nguyen H.D.T."/>
            <person name="van Gent-Pelzer M.P.E."/>
            <person name="Joly D.L."/>
            <person name="van de Geest H.C."/>
            <person name="Bonants P.J.M."/>
            <person name="Smith D.S."/>
            <person name="Levesque C.A."/>
            <person name="van der Lee T.A.J."/>
        </authorList>
    </citation>
    <scope>NUCLEOTIDE SEQUENCE [LARGE SCALE GENOMIC DNA]</scope>
    <source>
        <strain evidence="3 4">CBS 675.73</strain>
    </source>
</reference>
<dbReference type="STRING" id="246404.A0A507FK71"/>
<dbReference type="PANTHER" id="PTHR14523:SF1">
    <property type="entry name" value="HOMOLOGOUS RECOMBINATION OB-FOLD PROTEIN"/>
    <property type="match status" value="1"/>
</dbReference>
<feature type="compositionally biased region" description="Polar residues" evidence="1">
    <location>
        <begin position="109"/>
        <end position="120"/>
    </location>
</feature>
<dbReference type="InterPro" id="IPR028045">
    <property type="entry name" value="HROB"/>
</dbReference>
<dbReference type="Proteomes" id="UP000320333">
    <property type="component" value="Unassembled WGS sequence"/>
</dbReference>
<feature type="compositionally biased region" description="Low complexity" evidence="1">
    <location>
        <begin position="131"/>
        <end position="143"/>
    </location>
</feature>
<dbReference type="Pfam" id="PF15072">
    <property type="entry name" value="HROB"/>
    <property type="match status" value="1"/>
</dbReference>
<feature type="compositionally biased region" description="Polar residues" evidence="1">
    <location>
        <begin position="144"/>
        <end position="157"/>
    </location>
</feature>
<evidence type="ECO:0000259" key="2">
    <source>
        <dbReference type="Pfam" id="PF15072"/>
    </source>
</evidence>
<feature type="compositionally biased region" description="Polar residues" evidence="1">
    <location>
        <begin position="231"/>
        <end position="289"/>
    </location>
</feature>
<proteinExistence type="predicted"/>
<dbReference type="EMBL" id="QEAP01000080">
    <property type="protein sequence ID" value="TPX75457.1"/>
    <property type="molecule type" value="Genomic_DNA"/>
</dbReference>
<feature type="region of interest" description="Disordered" evidence="1">
    <location>
        <begin position="352"/>
        <end position="389"/>
    </location>
</feature>
<evidence type="ECO:0000256" key="1">
    <source>
        <dbReference type="SAM" id="MobiDB-lite"/>
    </source>
</evidence>
<dbReference type="PANTHER" id="PTHR14523">
    <property type="entry name" value="UNCHARACTERIZED PROTEIN C17ORF53 HOMOLOG"/>
    <property type="match status" value="1"/>
</dbReference>
<feature type="compositionally biased region" description="Polar residues" evidence="1">
    <location>
        <begin position="205"/>
        <end position="216"/>
    </location>
</feature>
<comment type="caution">
    <text evidence="3">The sequence shown here is derived from an EMBL/GenBank/DDBJ whole genome shotgun (WGS) entry which is preliminary data.</text>
</comment>